<dbReference type="Gene3D" id="1.10.10.60">
    <property type="entry name" value="Homeodomain-like"/>
    <property type="match status" value="1"/>
</dbReference>
<feature type="active site" description="O-(5'-phospho-DNA)-serine intermediate" evidence="5 6">
    <location>
        <position position="10"/>
    </location>
</feature>
<comment type="similarity">
    <text evidence="1">Belongs to the site-specific recombinase resolvase family.</text>
</comment>
<comment type="caution">
    <text evidence="8">The sequence shown here is derived from an EMBL/GenBank/DDBJ whole genome shotgun (WGS) entry which is preliminary data.</text>
</comment>
<accession>A0A4Q7DTL9</accession>
<dbReference type="GO" id="GO:0015074">
    <property type="term" value="P:DNA integration"/>
    <property type="evidence" value="ECO:0007669"/>
    <property type="project" value="UniProtKB-KW"/>
</dbReference>
<dbReference type="PANTHER" id="PTHR30461">
    <property type="entry name" value="DNA-INVERTASE FROM LAMBDOID PROPHAGE"/>
    <property type="match status" value="1"/>
</dbReference>
<dbReference type="EMBL" id="SETJ01000087">
    <property type="protein sequence ID" value="RZM15369.1"/>
    <property type="molecule type" value="Genomic_DNA"/>
</dbReference>
<keyword evidence="4" id="KW-0233">DNA recombination</keyword>
<dbReference type="SMART" id="SM00857">
    <property type="entry name" value="Resolvase"/>
    <property type="match status" value="1"/>
</dbReference>
<evidence type="ECO:0000313" key="9">
    <source>
        <dbReference type="Proteomes" id="UP000292818"/>
    </source>
</evidence>
<name>A0A4Q7DTL9_9LACO</name>
<dbReference type="Pfam" id="PF02796">
    <property type="entry name" value="HTH_7"/>
    <property type="match status" value="1"/>
</dbReference>
<evidence type="ECO:0000256" key="6">
    <source>
        <dbReference type="PROSITE-ProRule" id="PRU10137"/>
    </source>
</evidence>
<evidence type="ECO:0000259" key="7">
    <source>
        <dbReference type="PROSITE" id="PS51736"/>
    </source>
</evidence>
<organism evidence="8 9">
    <name type="scientific">Lactobacillus delbrueckii</name>
    <dbReference type="NCBI Taxonomy" id="1584"/>
    <lineage>
        <taxon>Bacteria</taxon>
        <taxon>Bacillati</taxon>
        <taxon>Bacillota</taxon>
        <taxon>Bacilli</taxon>
        <taxon>Lactobacillales</taxon>
        <taxon>Lactobacillaceae</taxon>
        <taxon>Lactobacillus</taxon>
    </lineage>
</organism>
<sequence>MTVYGYARVSTLGQSLDTQVRDLELAGVPKANIFFEKHTGTTTDRPVFKELLSKLQSGDTLTVTKLDRLARNTSQALSLVSDFNKRGIFLHVLNIGKIDSTPSGRLLFTVFSAFADFERDLIVARTQEGKAYAKKHNPNFKDGRPKKLTDSKLKYALHLREDEHLTYKQIAKEIGVSESTLYKAFRRVREEEKIEMKR</sequence>
<protein>
    <submittedName>
        <fullName evidence="8">Site-specific recombinase/DNA invertase-related protein</fullName>
    </submittedName>
</protein>
<proteinExistence type="inferred from homology"/>
<dbReference type="InterPro" id="IPR006118">
    <property type="entry name" value="Recombinase_CS"/>
</dbReference>
<dbReference type="AlphaFoldDB" id="A0A4Q7DTL9"/>
<dbReference type="PROSITE" id="PS00397">
    <property type="entry name" value="RECOMBINASES_1"/>
    <property type="match status" value="1"/>
</dbReference>
<evidence type="ECO:0000256" key="2">
    <source>
        <dbReference type="ARBA" id="ARBA00022908"/>
    </source>
</evidence>
<evidence type="ECO:0000256" key="3">
    <source>
        <dbReference type="ARBA" id="ARBA00023125"/>
    </source>
</evidence>
<feature type="domain" description="Resolvase/invertase-type recombinase catalytic" evidence="7">
    <location>
        <begin position="2"/>
        <end position="137"/>
    </location>
</feature>
<gene>
    <name evidence="8" type="ORF">LDELB18P1_1912</name>
</gene>
<dbReference type="SUPFAM" id="SSF53041">
    <property type="entry name" value="Resolvase-like"/>
    <property type="match status" value="1"/>
</dbReference>
<dbReference type="SUPFAM" id="SSF46689">
    <property type="entry name" value="Homeodomain-like"/>
    <property type="match status" value="1"/>
</dbReference>
<evidence type="ECO:0000256" key="1">
    <source>
        <dbReference type="ARBA" id="ARBA00009913"/>
    </source>
</evidence>
<keyword evidence="2" id="KW-0229">DNA integration</keyword>
<evidence type="ECO:0000313" key="8">
    <source>
        <dbReference type="EMBL" id="RZM15369.1"/>
    </source>
</evidence>
<dbReference type="GO" id="GO:0000150">
    <property type="term" value="F:DNA strand exchange activity"/>
    <property type="evidence" value="ECO:0007669"/>
    <property type="project" value="InterPro"/>
</dbReference>
<dbReference type="InterPro" id="IPR036162">
    <property type="entry name" value="Resolvase-like_N_sf"/>
</dbReference>
<dbReference type="Gene3D" id="3.40.50.1390">
    <property type="entry name" value="Resolvase, N-terminal catalytic domain"/>
    <property type="match status" value="1"/>
</dbReference>
<keyword evidence="3" id="KW-0238">DNA-binding</keyword>
<dbReference type="InterPro" id="IPR006119">
    <property type="entry name" value="Resolv_N"/>
</dbReference>
<reference evidence="8 9" key="1">
    <citation type="submission" date="2019-01" db="EMBL/GenBank/DDBJ databases">
        <title>Colonization of the human gut by bovine bacteria present in Parmesan cheese.</title>
        <authorList>
            <person name="Lugli G.A."/>
            <person name="Milani C."/>
        </authorList>
    </citation>
    <scope>NUCLEOTIDE SEQUENCE [LARGE SCALE GENOMIC DNA]</scope>
    <source>
        <strain evidence="8 9">LDELB18P1</strain>
    </source>
</reference>
<dbReference type="InterPro" id="IPR006120">
    <property type="entry name" value="Resolvase_HTH_dom"/>
</dbReference>
<evidence type="ECO:0000256" key="5">
    <source>
        <dbReference type="PIRSR" id="PIRSR606118-50"/>
    </source>
</evidence>
<dbReference type="Pfam" id="PF00239">
    <property type="entry name" value="Resolvase"/>
    <property type="match status" value="1"/>
</dbReference>
<dbReference type="InterPro" id="IPR009057">
    <property type="entry name" value="Homeodomain-like_sf"/>
</dbReference>
<dbReference type="PROSITE" id="PS51736">
    <property type="entry name" value="RECOMBINASES_3"/>
    <property type="match status" value="1"/>
</dbReference>
<dbReference type="RefSeq" id="WP_130137827.1">
    <property type="nucleotide sequence ID" value="NZ_SETJ01000087.1"/>
</dbReference>
<dbReference type="Proteomes" id="UP000292818">
    <property type="component" value="Unassembled WGS sequence"/>
</dbReference>
<dbReference type="CDD" id="cd03768">
    <property type="entry name" value="SR_ResInv"/>
    <property type="match status" value="1"/>
</dbReference>
<dbReference type="CDD" id="cd00569">
    <property type="entry name" value="HTH_Hin_like"/>
    <property type="match status" value="1"/>
</dbReference>
<dbReference type="PANTHER" id="PTHR30461:SF26">
    <property type="entry name" value="RESOLVASE HOMOLOG YNEB"/>
    <property type="match status" value="1"/>
</dbReference>
<dbReference type="GO" id="GO:0003677">
    <property type="term" value="F:DNA binding"/>
    <property type="evidence" value="ECO:0007669"/>
    <property type="project" value="UniProtKB-KW"/>
</dbReference>
<evidence type="ECO:0000256" key="4">
    <source>
        <dbReference type="ARBA" id="ARBA00023172"/>
    </source>
</evidence>
<dbReference type="InterPro" id="IPR050639">
    <property type="entry name" value="SSR_resolvase"/>
</dbReference>